<feature type="domain" description="YgjP-like metallopeptidase" evidence="1">
    <location>
        <begin position="23"/>
        <end position="228"/>
    </location>
</feature>
<accession>A0A533Q7S6</accession>
<dbReference type="Proteomes" id="UP000319783">
    <property type="component" value="Unassembled WGS sequence"/>
</dbReference>
<dbReference type="Gene3D" id="3.30.2010.10">
    <property type="entry name" value="Metalloproteases ('zincins'), catalytic domain"/>
    <property type="match status" value="1"/>
</dbReference>
<proteinExistence type="predicted"/>
<name>A0A533Q7S6_9BACT</name>
<evidence type="ECO:0000313" key="2">
    <source>
        <dbReference type="EMBL" id="TLD40684.1"/>
    </source>
</evidence>
<comment type="caution">
    <text evidence="2">The sequence shown here is derived from an EMBL/GenBank/DDBJ whole genome shotgun (WGS) entry which is preliminary data.</text>
</comment>
<reference evidence="2 3" key="1">
    <citation type="submission" date="2019-04" db="EMBL/GenBank/DDBJ databases">
        <title>Genome of a novel bacterium Candidatus Jettenia ecosi reconstructed from metagenome of an anammox bioreactor.</title>
        <authorList>
            <person name="Mardanov A.V."/>
            <person name="Beletsky A.V."/>
            <person name="Ravin N.V."/>
            <person name="Botchkova E.A."/>
            <person name="Litti Y.V."/>
            <person name="Nozhevnikova A.N."/>
        </authorList>
    </citation>
    <scope>NUCLEOTIDE SEQUENCE [LARGE SCALE GENOMIC DNA]</scope>
    <source>
        <strain evidence="2">J2</strain>
    </source>
</reference>
<protein>
    <submittedName>
        <fullName evidence="2">Putative metal-dependent hydrolase</fullName>
    </submittedName>
</protein>
<sequence>MEQITISDITIDVVRKAIKNIHLAVYPPGGRVRIAAPFQVNEDAIRLFAISKLGWIKRRQRKFEGQERIPPREYQYRESHYFQGKRYLLNIIEADAPPRVVLKNKTYIDLYVRPETPTAKRHEIMNEWYRFQLKRQIPELIDTWERKLNVKVNEWQVKLMKTKWGSCNIGKKRIWLNLELAKKPICCLEYIIVHEIIHLRERHHNDTFLYYMDTFLPNWKQLKTELNKLPVSHAEWNY</sequence>
<evidence type="ECO:0000259" key="1">
    <source>
        <dbReference type="Pfam" id="PF01863"/>
    </source>
</evidence>
<organism evidence="2 3">
    <name type="scientific">Candidatus Jettenia ecosi</name>
    <dbReference type="NCBI Taxonomy" id="2494326"/>
    <lineage>
        <taxon>Bacteria</taxon>
        <taxon>Pseudomonadati</taxon>
        <taxon>Planctomycetota</taxon>
        <taxon>Candidatus Brocadiia</taxon>
        <taxon>Candidatus Brocadiales</taxon>
        <taxon>Candidatus Brocadiaceae</taxon>
        <taxon>Candidatus Jettenia</taxon>
    </lineage>
</organism>
<dbReference type="InterPro" id="IPR002725">
    <property type="entry name" value="YgjP-like_metallopeptidase"/>
</dbReference>
<keyword evidence="2" id="KW-0378">Hydrolase</keyword>
<dbReference type="PANTHER" id="PTHR30399">
    <property type="entry name" value="UNCHARACTERIZED PROTEIN YGJP"/>
    <property type="match status" value="1"/>
</dbReference>
<dbReference type="PANTHER" id="PTHR30399:SF1">
    <property type="entry name" value="UTP PYROPHOSPHATASE"/>
    <property type="match status" value="1"/>
</dbReference>
<gene>
    <name evidence="2" type="ORF">JETT_3052</name>
</gene>
<dbReference type="CDD" id="cd07344">
    <property type="entry name" value="M48_yhfN_like"/>
    <property type="match status" value="1"/>
</dbReference>
<dbReference type="EMBL" id="SULG01000086">
    <property type="protein sequence ID" value="TLD40684.1"/>
    <property type="molecule type" value="Genomic_DNA"/>
</dbReference>
<evidence type="ECO:0000313" key="3">
    <source>
        <dbReference type="Proteomes" id="UP000319783"/>
    </source>
</evidence>
<dbReference type="Pfam" id="PF01863">
    <property type="entry name" value="YgjP-like"/>
    <property type="match status" value="1"/>
</dbReference>
<dbReference type="InterPro" id="IPR053136">
    <property type="entry name" value="UTP_pyrophosphatase-like"/>
</dbReference>
<dbReference type="AlphaFoldDB" id="A0A533Q7S6"/>
<dbReference type="GO" id="GO:0016787">
    <property type="term" value="F:hydrolase activity"/>
    <property type="evidence" value="ECO:0007669"/>
    <property type="project" value="UniProtKB-KW"/>
</dbReference>